<evidence type="ECO:0000313" key="1">
    <source>
        <dbReference type="Proteomes" id="UP000887540"/>
    </source>
</evidence>
<reference evidence="2" key="1">
    <citation type="submission" date="2022-11" db="UniProtKB">
        <authorList>
            <consortium name="WormBaseParasite"/>
        </authorList>
    </citation>
    <scope>IDENTIFICATION</scope>
</reference>
<evidence type="ECO:0000313" key="2">
    <source>
        <dbReference type="WBParaSite" id="ACRNAN_scaffold5287.g16837.t1"/>
    </source>
</evidence>
<proteinExistence type="predicted"/>
<accession>A0A914E468</accession>
<dbReference type="Proteomes" id="UP000887540">
    <property type="component" value="Unplaced"/>
</dbReference>
<dbReference type="WBParaSite" id="ACRNAN_scaffold5287.g16837.t1">
    <property type="protein sequence ID" value="ACRNAN_scaffold5287.g16837.t1"/>
    <property type="gene ID" value="ACRNAN_scaffold5287.g16837"/>
</dbReference>
<dbReference type="AlphaFoldDB" id="A0A914E468"/>
<organism evidence="1 2">
    <name type="scientific">Acrobeloides nanus</name>
    <dbReference type="NCBI Taxonomy" id="290746"/>
    <lineage>
        <taxon>Eukaryota</taxon>
        <taxon>Metazoa</taxon>
        <taxon>Ecdysozoa</taxon>
        <taxon>Nematoda</taxon>
        <taxon>Chromadorea</taxon>
        <taxon>Rhabditida</taxon>
        <taxon>Tylenchina</taxon>
        <taxon>Cephalobomorpha</taxon>
        <taxon>Cephaloboidea</taxon>
        <taxon>Cephalobidae</taxon>
        <taxon>Acrobeloides</taxon>
    </lineage>
</organism>
<sequence length="168" mass="19096">MLKMSFAVPVIGNELRSLMLVKRFELNKEVLKGNKGVAAGEHPPRIPGTHLSARKVARGTGISRSSVRRTAKERDLKGIKKTKVHRIPKPKRRRETNEARRARLCQGLLDMGEHLVTNSVFTDESPFHLSTKMGISFINKMARQRTGTRTPKVFWRSERHSSYAIMIP</sequence>
<keyword evidence="1" id="KW-1185">Reference proteome</keyword>
<name>A0A914E468_9BILA</name>
<protein>
    <submittedName>
        <fullName evidence="2">Transposase</fullName>
    </submittedName>
</protein>